<evidence type="ECO:0000256" key="1">
    <source>
        <dbReference type="SAM" id="MobiDB-lite"/>
    </source>
</evidence>
<protein>
    <recommendedName>
        <fullName evidence="4">Fungal N-terminal domain-containing protein</fullName>
    </recommendedName>
</protein>
<sequence length="1113" mass="125151">MIDPIGAVAAATASIDQSLKLIRRVSTAIEIHKNGRKDLEFIFDDLSNIAQVIELVQTSEEIRTKGVLKALANILKHAEKLDDHVQQVRKKSSTGSSFRRAAHHFMTGPEDLEHTNRVVNELASLKTTLILHIQVAHVGLVVQNDQDKRANPGCTHMLDSSVLHEVNQVVEQRLGKGQGLKIAEVLRGKSADDDGMIRLSQEEYECLVFHSLDDIQSNQELGTIRVANNQTFDQALQINGFISDDWMEFTQNLIIEDNEARNQSIQVNVPTGRQDFAALLAVRDKTLEMVPSSGWAPAPLMPKQTIRSLGDQTAEQCQEICGSANEQDTNQKLYTTSGILADGDSGHSVIKTPADLFDERKESVSYTGHILDETARKINADDSNKSGEVSMTRSLKPAAVSDTIFSEVYDPFCSDAEGSTHPSSLSYNFRDRDQEPDNRSTMTFFKYEKSKLQEDVGDLKDDIQSISSIPDEIGSRAESESDMSMFHHAAIKFLVNTLTSNHNLVALYKEVTQRTQQAKFIANHRRLLKQYFLKLREDGQEFSQKSAIEILRPRHLRTLISQEIWNLVVPRDREERRSIVSLIEQDTDQLVMLDRFLHENGPTPALDTINSTSDSFQSDSSDEDEFKETENTLTNLEAAREFFVSGRPFQIYQESLRQFLKPTPVLARVPRHSNTSSLNRISTHHVTTSTYGNLEQHFGATHGSLKANSVEAVQRMTNMATDNTEFNIETDIKVHDGTKQLSQVQESSSAAQLAPRSAARRGAVAIMARIYAKTLTLLSNIGWREEDIAPGYHRRRGKWLYDDYIEHEAGALQALEGYLNSSPYVSAAESSLENSSGPAIVIPSSSRMNQFQGNTSGSAGVTDQNLRSSVIGRCSSSQQDPEKGKLTSNTLHVLCCMDQRKRAVVLHEEPITNITDDRQLFQALHNSYRKHRGRFKHYCSLRAIQSIHFMKFAYGGRQYIDVRCHREICEQGKPCICLPPPDLVRPVGSEYECSPVPSKFSPPIGPRLMKDLFTYPEYIEPDSELVLRQLPKWACGNLPIRRVEIKETWGIYYEEDWDWTKIWWILGLGFFPPSLLFGIFWGILKKDIQGAFSIASWWMTGAAIVIGIVGTTT</sequence>
<organism evidence="3">
    <name type="scientific">Fusarium oxysporum f. sp. pisi HDV247</name>
    <dbReference type="NCBI Taxonomy" id="1080344"/>
    <lineage>
        <taxon>Eukaryota</taxon>
        <taxon>Fungi</taxon>
        <taxon>Dikarya</taxon>
        <taxon>Ascomycota</taxon>
        <taxon>Pezizomycotina</taxon>
        <taxon>Sordariomycetes</taxon>
        <taxon>Hypocreomycetidae</taxon>
        <taxon>Hypocreales</taxon>
        <taxon>Nectriaceae</taxon>
        <taxon>Fusarium</taxon>
        <taxon>Fusarium oxysporum species complex</taxon>
    </lineage>
</organism>
<feature type="transmembrane region" description="Helical" evidence="2">
    <location>
        <begin position="1062"/>
        <end position="1084"/>
    </location>
</feature>
<dbReference type="HOGENOM" id="CLU_281442_0_0_1"/>
<reference evidence="3" key="1">
    <citation type="submission" date="2011-10" db="EMBL/GenBank/DDBJ databases">
        <title>The Genome Sequence of Fusarium oxysporum HDV247.</title>
        <authorList>
            <consortium name="The Broad Institute Genome Sequencing Platform"/>
            <person name="Ma L.-J."/>
            <person name="Gale L.R."/>
            <person name="Schwartz D.C."/>
            <person name="Zhou S."/>
            <person name="Corby-Kistler H."/>
            <person name="Young S.K."/>
            <person name="Zeng Q."/>
            <person name="Gargeya S."/>
            <person name="Fitzgerald M."/>
            <person name="Haas B."/>
            <person name="Abouelleil A."/>
            <person name="Alvarado L."/>
            <person name="Arachchi H.M."/>
            <person name="Berlin A."/>
            <person name="Brown A."/>
            <person name="Chapman S.B."/>
            <person name="Chen Z."/>
            <person name="Dunbar C."/>
            <person name="Freedman E."/>
            <person name="Gearin G."/>
            <person name="Goldberg J."/>
            <person name="Griggs A."/>
            <person name="Gujja S."/>
            <person name="Heiman D."/>
            <person name="Howarth C."/>
            <person name="Larson L."/>
            <person name="Lui A."/>
            <person name="MacDonald P.J.P."/>
            <person name="Montmayeur A."/>
            <person name="Murphy C."/>
            <person name="Neiman D."/>
            <person name="Pearson M."/>
            <person name="Priest M."/>
            <person name="Roberts A."/>
            <person name="Saif S."/>
            <person name="Shea T."/>
            <person name="Shenoy N."/>
            <person name="Sisk P."/>
            <person name="Stolte C."/>
            <person name="Sykes S."/>
            <person name="Wortman J."/>
            <person name="Nusbaum C."/>
            <person name="Birren B."/>
        </authorList>
    </citation>
    <scope>NUCLEOTIDE SEQUENCE [LARGE SCALE GENOMIC DNA]</scope>
    <source>
        <strain evidence="3">HDV247</strain>
    </source>
</reference>
<name>W9NQW7_FUSOX</name>
<accession>W9NQW7</accession>
<dbReference type="Proteomes" id="UP000030751">
    <property type="component" value="Unassembled WGS sequence"/>
</dbReference>
<feature type="transmembrane region" description="Helical" evidence="2">
    <location>
        <begin position="1091"/>
        <end position="1110"/>
    </location>
</feature>
<gene>
    <name evidence="3" type="ORF">FOVG_16381</name>
</gene>
<keyword evidence="2" id="KW-1133">Transmembrane helix</keyword>
<reference evidence="3" key="2">
    <citation type="submission" date="2014-02" db="EMBL/GenBank/DDBJ databases">
        <title>Annotation of the Genome Sequence of Fusarium oxysporum HDV247.</title>
        <authorList>
            <consortium name="The Broad Institute Genomics Platform"/>
            <person name="Ma L.-J."/>
            <person name="Corby-Kistler H."/>
            <person name="Broz K."/>
            <person name="Gale L.R."/>
            <person name="Jonkers W."/>
            <person name="O'Donnell K."/>
            <person name="Ploetz R."/>
            <person name="Steinberg C."/>
            <person name="Schwartz D.C."/>
            <person name="VanEtten H."/>
            <person name="Zhou S."/>
            <person name="Young S.K."/>
            <person name="Zeng Q."/>
            <person name="Gargeya S."/>
            <person name="Fitzgerald M."/>
            <person name="Abouelleil A."/>
            <person name="Alvarado L."/>
            <person name="Chapman S.B."/>
            <person name="Gainer-Dewar J."/>
            <person name="Goldberg J."/>
            <person name="Griggs A."/>
            <person name="Gujja S."/>
            <person name="Hansen M."/>
            <person name="Howarth C."/>
            <person name="Imamovic A."/>
            <person name="Ireland A."/>
            <person name="Larimer J."/>
            <person name="McCowan C."/>
            <person name="Murphy C."/>
            <person name="Pearson M."/>
            <person name="Poon T.W."/>
            <person name="Priest M."/>
            <person name="Roberts A."/>
            <person name="Saif S."/>
            <person name="Shea T."/>
            <person name="Sykes S."/>
            <person name="Wortman J."/>
            <person name="Nusbaum C."/>
            <person name="Birren B."/>
        </authorList>
    </citation>
    <scope>NUCLEOTIDE SEQUENCE</scope>
    <source>
        <strain evidence="3">HDV247</strain>
    </source>
</reference>
<evidence type="ECO:0000313" key="3">
    <source>
        <dbReference type="EMBL" id="EXA32337.1"/>
    </source>
</evidence>
<feature type="region of interest" description="Disordered" evidence="1">
    <location>
        <begin position="602"/>
        <end position="624"/>
    </location>
</feature>
<keyword evidence="2" id="KW-0812">Transmembrane</keyword>
<dbReference type="OrthoDB" id="3559235at2759"/>
<keyword evidence="2" id="KW-0472">Membrane</keyword>
<dbReference type="EMBL" id="KI981257">
    <property type="protein sequence ID" value="EXA32337.1"/>
    <property type="molecule type" value="Genomic_DNA"/>
</dbReference>
<proteinExistence type="predicted"/>
<evidence type="ECO:0008006" key="4">
    <source>
        <dbReference type="Google" id="ProtNLM"/>
    </source>
</evidence>
<dbReference type="AlphaFoldDB" id="W9NQW7"/>
<evidence type="ECO:0000256" key="2">
    <source>
        <dbReference type="SAM" id="Phobius"/>
    </source>
</evidence>